<comment type="caution">
    <text evidence="7">The sequence shown here is derived from an EMBL/GenBank/DDBJ whole genome shotgun (WGS) entry which is preliminary data.</text>
</comment>
<protein>
    <submittedName>
        <fullName evidence="7">MYND finger</fullName>
    </submittedName>
</protein>
<dbReference type="GO" id="GO:0005634">
    <property type="term" value="C:nucleus"/>
    <property type="evidence" value="ECO:0007669"/>
    <property type="project" value="TreeGrafter"/>
</dbReference>
<accession>A0A9P6G5V6</accession>
<organism evidence="7 8">
    <name type="scientific">Paraphaeosphaeria minitans</name>
    <dbReference type="NCBI Taxonomy" id="565426"/>
    <lineage>
        <taxon>Eukaryota</taxon>
        <taxon>Fungi</taxon>
        <taxon>Dikarya</taxon>
        <taxon>Ascomycota</taxon>
        <taxon>Pezizomycotina</taxon>
        <taxon>Dothideomycetes</taxon>
        <taxon>Pleosporomycetidae</taxon>
        <taxon>Pleosporales</taxon>
        <taxon>Massarineae</taxon>
        <taxon>Didymosphaeriaceae</taxon>
        <taxon>Paraphaeosphaeria</taxon>
    </lineage>
</organism>
<feature type="domain" description="MYND-type" evidence="6">
    <location>
        <begin position="101"/>
        <end position="142"/>
    </location>
</feature>
<dbReference type="SUPFAM" id="SSF144232">
    <property type="entry name" value="HIT/MYND zinc finger-like"/>
    <property type="match status" value="1"/>
</dbReference>
<evidence type="ECO:0000259" key="6">
    <source>
        <dbReference type="PROSITE" id="PS50865"/>
    </source>
</evidence>
<dbReference type="GO" id="GO:0000981">
    <property type="term" value="F:DNA-binding transcription factor activity, RNA polymerase II-specific"/>
    <property type="evidence" value="ECO:0007669"/>
    <property type="project" value="TreeGrafter"/>
</dbReference>
<evidence type="ECO:0000313" key="7">
    <source>
        <dbReference type="EMBL" id="KAF9729432.1"/>
    </source>
</evidence>
<evidence type="ECO:0000256" key="2">
    <source>
        <dbReference type="ARBA" id="ARBA00022771"/>
    </source>
</evidence>
<gene>
    <name evidence="7" type="ORF">PMIN01_12296</name>
</gene>
<evidence type="ECO:0000256" key="5">
    <source>
        <dbReference type="SAM" id="MobiDB-lite"/>
    </source>
</evidence>
<keyword evidence="8" id="KW-1185">Reference proteome</keyword>
<feature type="region of interest" description="Disordered" evidence="5">
    <location>
        <begin position="24"/>
        <end position="47"/>
    </location>
</feature>
<keyword evidence="2 4" id="KW-0863">Zinc-finger</keyword>
<dbReference type="PANTHER" id="PTHR10237:SF15">
    <property type="entry name" value="LD37257P"/>
    <property type="match status" value="1"/>
</dbReference>
<dbReference type="OrthoDB" id="432970at2759"/>
<dbReference type="PROSITE" id="PS50865">
    <property type="entry name" value="ZF_MYND_2"/>
    <property type="match status" value="1"/>
</dbReference>
<dbReference type="AlphaFoldDB" id="A0A9P6G5V6"/>
<keyword evidence="3" id="KW-0862">Zinc</keyword>
<dbReference type="Proteomes" id="UP000756921">
    <property type="component" value="Unassembled WGS sequence"/>
</dbReference>
<dbReference type="Gene3D" id="6.10.140.2220">
    <property type="match status" value="1"/>
</dbReference>
<name>A0A9P6G5V6_9PLEO</name>
<dbReference type="InterPro" id="IPR002893">
    <property type="entry name" value="Znf_MYND"/>
</dbReference>
<evidence type="ECO:0000256" key="4">
    <source>
        <dbReference type="PROSITE-ProRule" id="PRU00134"/>
    </source>
</evidence>
<evidence type="ECO:0000313" key="8">
    <source>
        <dbReference type="Proteomes" id="UP000756921"/>
    </source>
</evidence>
<dbReference type="GO" id="GO:0008270">
    <property type="term" value="F:zinc ion binding"/>
    <property type="evidence" value="ECO:0007669"/>
    <property type="project" value="UniProtKB-KW"/>
</dbReference>
<evidence type="ECO:0000256" key="1">
    <source>
        <dbReference type="ARBA" id="ARBA00022723"/>
    </source>
</evidence>
<dbReference type="InterPro" id="IPR024119">
    <property type="entry name" value="TF_DEAF-1"/>
</dbReference>
<keyword evidence="1" id="KW-0479">Metal-binding</keyword>
<proteinExistence type="predicted"/>
<dbReference type="Pfam" id="PF01753">
    <property type="entry name" value="zf-MYND"/>
    <property type="match status" value="1"/>
</dbReference>
<reference evidence="7" key="1">
    <citation type="journal article" date="2020" name="Mol. Plant Microbe Interact.">
        <title>Genome Sequence of the Biocontrol Agent Coniothyrium minitans strain Conio (IMI 134523).</title>
        <authorList>
            <person name="Patel D."/>
            <person name="Shittu T.A."/>
            <person name="Baroncelli R."/>
            <person name="Muthumeenakshi S."/>
            <person name="Osborne T.H."/>
            <person name="Janganan T.K."/>
            <person name="Sreenivasaprasad S."/>
        </authorList>
    </citation>
    <scope>NUCLEOTIDE SEQUENCE</scope>
    <source>
        <strain evidence="7">Conio</strain>
    </source>
</reference>
<dbReference type="PROSITE" id="PS01360">
    <property type="entry name" value="ZF_MYND_1"/>
    <property type="match status" value="1"/>
</dbReference>
<evidence type="ECO:0000256" key="3">
    <source>
        <dbReference type="ARBA" id="ARBA00022833"/>
    </source>
</evidence>
<dbReference type="EMBL" id="WJXW01000016">
    <property type="protein sequence ID" value="KAF9729432.1"/>
    <property type="molecule type" value="Genomic_DNA"/>
</dbReference>
<sequence>MPPRSVCLNVFTTSLGSGSVKREPEVVRETKTGDRVGAAEERARHDSVQEDSIATSKPFGQAFAAANTSPIASTTIDVTTLPADIRGIVHPFFSTVLPTTCSTCTRPPPSGHSLLRCSRCKRTYYCSRTCQKQAWKTHKADCDPASTPSPYSVLDTPDVSMPGSPATAADEHQFNMAPLVARDVASQCGAIQDAMYGAATTAH</sequence>
<dbReference type="PANTHER" id="PTHR10237">
    <property type="entry name" value="DEFORMED EPIDERMAL AUTOREGULATORY FACTOR 1 HOMOLOG SUPPRESSIN"/>
    <property type="match status" value="1"/>
</dbReference>